<name>A0A3D9ZD57_9ACTN</name>
<proteinExistence type="predicted"/>
<dbReference type="Proteomes" id="UP000256913">
    <property type="component" value="Unassembled WGS sequence"/>
</dbReference>
<keyword evidence="2" id="KW-1185">Reference proteome</keyword>
<evidence type="ECO:0000313" key="2">
    <source>
        <dbReference type="Proteomes" id="UP000256913"/>
    </source>
</evidence>
<organism evidence="1 2">
    <name type="scientific">Asanoa ferruginea</name>
    <dbReference type="NCBI Taxonomy" id="53367"/>
    <lineage>
        <taxon>Bacteria</taxon>
        <taxon>Bacillati</taxon>
        <taxon>Actinomycetota</taxon>
        <taxon>Actinomycetes</taxon>
        <taxon>Micromonosporales</taxon>
        <taxon>Micromonosporaceae</taxon>
        <taxon>Asanoa</taxon>
    </lineage>
</organism>
<accession>A0A3D9ZD57</accession>
<evidence type="ECO:0008006" key="3">
    <source>
        <dbReference type="Google" id="ProtNLM"/>
    </source>
</evidence>
<gene>
    <name evidence="1" type="ORF">DFJ67_1157</name>
</gene>
<dbReference type="OrthoDB" id="3468707at2"/>
<dbReference type="RefSeq" id="WP_147315426.1">
    <property type="nucleotide sequence ID" value="NZ_BONB01000084.1"/>
</dbReference>
<comment type="caution">
    <text evidence="1">The sequence shown here is derived from an EMBL/GenBank/DDBJ whole genome shotgun (WGS) entry which is preliminary data.</text>
</comment>
<reference evidence="1 2" key="1">
    <citation type="submission" date="2018-08" db="EMBL/GenBank/DDBJ databases">
        <title>Sequencing the genomes of 1000 actinobacteria strains.</title>
        <authorList>
            <person name="Klenk H.-P."/>
        </authorList>
    </citation>
    <scope>NUCLEOTIDE SEQUENCE [LARGE SCALE GENOMIC DNA]</scope>
    <source>
        <strain evidence="1 2">DSM 44099</strain>
    </source>
</reference>
<dbReference type="EMBL" id="QUMQ01000001">
    <property type="protein sequence ID" value="REF95205.1"/>
    <property type="molecule type" value="Genomic_DNA"/>
</dbReference>
<protein>
    <recommendedName>
        <fullName evidence="3">DUF1444 family protein</fullName>
    </recommendedName>
</protein>
<evidence type="ECO:0000313" key="1">
    <source>
        <dbReference type="EMBL" id="REF95205.1"/>
    </source>
</evidence>
<sequence>MWRKRKRGLDSVLPYLKATLDVSDGSGIAEPSATPVTRPFVGSLLTTYVLDEESRFRFVTEADAAEAGRTVDQLHQRAIANLAALVAQQELRTPKFHAITPVIFDGNLEVSFMLFDELWTSFEERFGEPEILAVAPARDILAFCPASSDEGRKQLGELVDRIWPGGDHLLTRDFYRRVDGAWQLDEA</sequence>
<dbReference type="AlphaFoldDB" id="A0A3D9ZD57"/>